<evidence type="ECO:0000256" key="1">
    <source>
        <dbReference type="SAM" id="SignalP"/>
    </source>
</evidence>
<sequence length="266" mass="27862">MQLAVVANEHNDAQVLKKACKNAHLKGLSVLAAATLAALASTATLAADDISGVVIGSSLAEAKAAIAKANPDYKISSLMLTTGQEAGVTAKTDDRMPWTGTTNAGGPSDEFAALQNESGKVWFIARVQRFDEGGRIKIDALKAALTEKFGKPSSTSNMMGLGFNWQYDRNGKQWFGSGVAPCQGGARSSNIPGVSISAPRSFSPNCGKIISVGASTQSDDMVPHYTVSIIDAKSMFDELAAGDAKAEAERKQKLADEQARAVKPKI</sequence>
<dbReference type="RefSeq" id="WP_186553616.1">
    <property type="nucleotide sequence ID" value="NZ_JABWRE020000001.1"/>
</dbReference>
<feature type="signal peptide" evidence="1">
    <location>
        <begin position="1"/>
        <end position="46"/>
    </location>
</feature>
<evidence type="ECO:0000313" key="3">
    <source>
        <dbReference type="EMBL" id="MBV4535710.1"/>
    </source>
</evidence>
<organism evidence="2">
    <name type="scientific">Pseudomonas urmiensis</name>
    <dbReference type="NCBI Taxonomy" id="2745493"/>
    <lineage>
        <taxon>Bacteria</taxon>
        <taxon>Pseudomonadati</taxon>
        <taxon>Pseudomonadota</taxon>
        <taxon>Gammaproteobacteria</taxon>
        <taxon>Pseudomonadales</taxon>
        <taxon>Pseudomonadaceae</taxon>
        <taxon>Pseudomonas</taxon>
    </lineage>
</organism>
<dbReference type="Proteomes" id="UP000599879">
    <property type="component" value="Unassembled WGS sequence"/>
</dbReference>
<feature type="chain" id="PRO_5036600618" evidence="1">
    <location>
        <begin position="47"/>
        <end position="266"/>
    </location>
</feature>
<dbReference type="EMBL" id="JABWRE020000001">
    <property type="protein sequence ID" value="MBV4535710.1"/>
    <property type="molecule type" value="Genomic_DNA"/>
</dbReference>
<reference evidence="2" key="1">
    <citation type="journal article" date="2020" name="Microorganisms">
        <title>Reliable Identification of Environmental Pseudomonas Isolates Using the rpoD Gene.</title>
        <authorList>
            <consortium name="The Broad Institute Genome Sequencing Platform"/>
            <person name="Girard L."/>
            <person name="Lood C."/>
            <person name="Rokni-Zadeh H."/>
            <person name="van Noort V."/>
            <person name="Lavigne R."/>
            <person name="De Mot R."/>
        </authorList>
    </citation>
    <scope>NUCLEOTIDE SEQUENCE</scope>
    <source>
        <strain evidence="2">SWRI10</strain>
    </source>
</reference>
<gene>
    <name evidence="3" type="ORF">HU737_006965</name>
    <name evidence="2" type="ORF">HU737_05090</name>
</gene>
<reference evidence="2" key="2">
    <citation type="submission" date="2020-07" db="EMBL/GenBank/DDBJ databases">
        <authorList>
            <person name="Lood C."/>
            <person name="Girard L."/>
        </authorList>
    </citation>
    <scope>NUCLEOTIDE SEQUENCE</scope>
    <source>
        <strain evidence="2">SWRI10</strain>
    </source>
</reference>
<protein>
    <submittedName>
        <fullName evidence="2">Uncharacterized protein</fullName>
    </submittedName>
</protein>
<dbReference type="AlphaFoldDB" id="A0A923JUI6"/>
<dbReference type="EMBL" id="JABWRE010000002">
    <property type="protein sequence ID" value="MBC3440049.1"/>
    <property type="molecule type" value="Genomic_DNA"/>
</dbReference>
<proteinExistence type="predicted"/>
<name>A0A923JUI6_9PSED</name>
<keyword evidence="1" id="KW-0732">Signal</keyword>
<comment type="caution">
    <text evidence="2">The sequence shown here is derived from an EMBL/GenBank/DDBJ whole genome shotgun (WGS) entry which is preliminary data.</text>
</comment>
<accession>A0A923JUI6</accession>
<reference evidence="3" key="3">
    <citation type="submission" date="2021-06" db="EMBL/GenBank/DDBJ databases">
        <title>Updating the genus Pseudomonas: Description of 43 new species and partition of the Pseudomonas putida group.</title>
        <authorList>
            <person name="Girard L."/>
            <person name="Lood C."/>
            <person name="Vandamme P."/>
            <person name="Rokni-Zadeh H."/>
            <person name="Van Noort V."/>
            <person name="Hofte M."/>
            <person name="Lavigne R."/>
            <person name="De Mot R."/>
        </authorList>
    </citation>
    <scope>NUCLEOTIDE SEQUENCE</scope>
    <source>
        <strain evidence="3">SWRI10</strain>
    </source>
</reference>
<evidence type="ECO:0000313" key="2">
    <source>
        <dbReference type="EMBL" id="MBC3440049.1"/>
    </source>
</evidence>